<accession>A0A6A4X2R6</accession>
<dbReference type="SMART" id="SM00173">
    <property type="entry name" value="RAS"/>
    <property type="match status" value="1"/>
</dbReference>
<dbReference type="InterPro" id="IPR001806">
    <property type="entry name" value="Small_GTPase"/>
</dbReference>
<dbReference type="Pfam" id="PF00226">
    <property type="entry name" value="DnaJ"/>
    <property type="match status" value="1"/>
</dbReference>
<name>A0A6A4X2R6_AMPAM</name>
<gene>
    <name evidence="4" type="primary">dnajc27</name>
    <name evidence="4" type="ORF">FJT64_017472</name>
</gene>
<sequence>MNHTVRVKVLTLGSCQTGKSCLVKRYCERRFVPKYLPTIGIDYGVTRITVDGVDARVHIFDTSGRRLFADVRSEFYAGMTAVLLVYDVTERASFAALNGWLRELSGDGSPPLLVVAANKTDLTPRDVSAEEGERWAARIGAPHFQVSASSGAGVQQLFDEFFQMAVRSAAGGRHREAAPQSPSPGSAPLASWLRRIFSAPNDWDKLGLRPGYTKEQVNKAYKTLAVMLHPDKNGSPEAAEAFRIVTNVRNNLLKTFSSPS</sequence>
<reference evidence="4 5" key="1">
    <citation type="submission" date="2019-07" db="EMBL/GenBank/DDBJ databases">
        <title>Draft genome assembly of a fouling barnacle, Amphibalanus amphitrite (Darwin, 1854): The first reference genome for Thecostraca.</title>
        <authorList>
            <person name="Kim W."/>
        </authorList>
    </citation>
    <scope>NUCLEOTIDE SEQUENCE [LARGE SCALE GENOMIC DNA]</scope>
    <source>
        <strain evidence="4">SNU_AA5</strain>
        <tissue evidence="4">Soma without cirri and trophi</tissue>
    </source>
</reference>
<evidence type="ECO:0000256" key="2">
    <source>
        <dbReference type="ARBA" id="ARBA00023134"/>
    </source>
</evidence>
<dbReference type="InterPro" id="IPR027417">
    <property type="entry name" value="P-loop_NTPase"/>
</dbReference>
<dbReference type="SUPFAM" id="SSF46565">
    <property type="entry name" value="Chaperone J-domain"/>
    <property type="match status" value="1"/>
</dbReference>
<dbReference type="EMBL" id="VIIS01000218">
    <property type="protein sequence ID" value="KAF0311769.1"/>
    <property type="molecule type" value="Genomic_DNA"/>
</dbReference>
<dbReference type="InterPro" id="IPR005225">
    <property type="entry name" value="Small_GTP-bd"/>
</dbReference>
<feature type="domain" description="J" evidence="3">
    <location>
        <begin position="201"/>
        <end position="260"/>
    </location>
</feature>
<keyword evidence="5" id="KW-1185">Reference proteome</keyword>
<dbReference type="PROSITE" id="PS51419">
    <property type="entry name" value="RAB"/>
    <property type="match status" value="1"/>
</dbReference>
<organism evidence="4 5">
    <name type="scientific">Amphibalanus amphitrite</name>
    <name type="common">Striped barnacle</name>
    <name type="synonym">Balanus amphitrite</name>
    <dbReference type="NCBI Taxonomy" id="1232801"/>
    <lineage>
        <taxon>Eukaryota</taxon>
        <taxon>Metazoa</taxon>
        <taxon>Ecdysozoa</taxon>
        <taxon>Arthropoda</taxon>
        <taxon>Crustacea</taxon>
        <taxon>Multicrustacea</taxon>
        <taxon>Cirripedia</taxon>
        <taxon>Thoracica</taxon>
        <taxon>Thoracicalcarea</taxon>
        <taxon>Balanomorpha</taxon>
        <taxon>Balanoidea</taxon>
        <taxon>Balanidae</taxon>
        <taxon>Amphibalaninae</taxon>
        <taxon>Amphibalanus</taxon>
    </lineage>
</organism>
<comment type="caution">
    <text evidence="4">The sequence shown here is derived from an EMBL/GenBank/DDBJ whole genome shotgun (WGS) entry which is preliminary data.</text>
</comment>
<keyword evidence="1" id="KW-0547">Nucleotide-binding</keyword>
<dbReference type="OrthoDB" id="8830751at2759"/>
<dbReference type="Proteomes" id="UP000440578">
    <property type="component" value="Unassembled WGS sequence"/>
</dbReference>
<dbReference type="Gene3D" id="3.40.50.300">
    <property type="entry name" value="P-loop containing nucleotide triphosphate hydrolases"/>
    <property type="match status" value="1"/>
</dbReference>
<dbReference type="GO" id="GO:0005525">
    <property type="term" value="F:GTP binding"/>
    <property type="evidence" value="ECO:0007669"/>
    <property type="project" value="UniProtKB-KW"/>
</dbReference>
<evidence type="ECO:0000259" key="3">
    <source>
        <dbReference type="PROSITE" id="PS50076"/>
    </source>
</evidence>
<dbReference type="AlphaFoldDB" id="A0A6A4X2R6"/>
<proteinExistence type="predicted"/>
<dbReference type="PROSITE" id="PS51421">
    <property type="entry name" value="RAS"/>
    <property type="match status" value="1"/>
</dbReference>
<dbReference type="CDD" id="cd06257">
    <property type="entry name" value="DnaJ"/>
    <property type="match status" value="1"/>
</dbReference>
<keyword evidence="2" id="KW-0342">GTP-binding</keyword>
<dbReference type="FunFam" id="3.40.50.300:FF:001447">
    <property type="entry name" value="Ras-related protein Rab-1B"/>
    <property type="match status" value="1"/>
</dbReference>
<dbReference type="SMART" id="SM00175">
    <property type="entry name" value="RAB"/>
    <property type="match status" value="1"/>
</dbReference>
<dbReference type="SMART" id="SM00174">
    <property type="entry name" value="RHO"/>
    <property type="match status" value="1"/>
</dbReference>
<dbReference type="PROSITE" id="PS50076">
    <property type="entry name" value="DNAJ_2"/>
    <property type="match status" value="1"/>
</dbReference>
<dbReference type="SMART" id="SM00176">
    <property type="entry name" value="RAN"/>
    <property type="match status" value="1"/>
</dbReference>
<dbReference type="Pfam" id="PF00071">
    <property type="entry name" value="Ras"/>
    <property type="match status" value="1"/>
</dbReference>
<dbReference type="Gene3D" id="1.10.287.110">
    <property type="entry name" value="DnaJ domain"/>
    <property type="match status" value="1"/>
</dbReference>
<evidence type="ECO:0000313" key="4">
    <source>
        <dbReference type="EMBL" id="KAF0311769.1"/>
    </source>
</evidence>
<protein>
    <submittedName>
        <fullName evidence="4">DnaJ subfamily C member 27</fullName>
    </submittedName>
</protein>
<evidence type="ECO:0000313" key="5">
    <source>
        <dbReference type="Proteomes" id="UP000440578"/>
    </source>
</evidence>
<dbReference type="GO" id="GO:0003924">
    <property type="term" value="F:GTPase activity"/>
    <property type="evidence" value="ECO:0007669"/>
    <property type="project" value="InterPro"/>
</dbReference>
<dbReference type="SUPFAM" id="SSF52540">
    <property type="entry name" value="P-loop containing nucleoside triphosphate hydrolases"/>
    <property type="match status" value="1"/>
</dbReference>
<dbReference type="PANTHER" id="PTHR47977">
    <property type="entry name" value="RAS-RELATED PROTEIN RAB"/>
    <property type="match status" value="1"/>
</dbReference>
<dbReference type="NCBIfam" id="TIGR00231">
    <property type="entry name" value="small_GTP"/>
    <property type="match status" value="1"/>
</dbReference>
<evidence type="ECO:0000256" key="1">
    <source>
        <dbReference type="ARBA" id="ARBA00022741"/>
    </source>
</evidence>
<dbReference type="PRINTS" id="PR00449">
    <property type="entry name" value="RASTRNSFRMNG"/>
</dbReference>
<dbReference type="SMART" id="SM00271">
    <property type="entry name" value="DnaJ"/>
    <property type="match status" value="1"/>
</dbReference>
<dbReference type="InterPro" id="IPR050227">
    <property type="entry name" value="Rab"/>
</dbReference>
<dbReference type="InterPro" id="IPR001623">
    <property type="entry name" value="DnaJ_domain"/>
</dbReference>
<dbReference type="InterPro" id="IPR036869">
    <property type="entry name" value="J_dom_sf"/>
</dbReference>